<evidence type="ECO:0000313" key="1">
    <source>
        <dbReference type="EMBL" id="KIH50211.1"/>
    </source>
</evidence>
<dbReference type="EMBL" id="KN750410">
    <property type="protein sequence ID" value="KIH50211.1"/>
    <property type="molecule type" value="Genomic_DNA"/>
</dbReference>
<reference evidence="1 2" key="1">
    <citation type="submission" date="2013-12" db="EMBL/GenBank/DDBJ databases">
        <title>Draft genome of the parsitic nematode Ancylostoma duodenale.</title>
        <authorList>
            <person name="Mitreva M."/>
        </authorList>
    </citation>
    <scope>NUCLEOTIDE SEQUENCE [LARGE SCALE GENOMIC DNA]</scope>
    <source>
        <strain evidence="1 2">Zhejiang</strain>
    </source>
</reference>
<dbReference type="Proteomes" id="UP000054047">
    <property type="component" value="Unassembled WGS sequence"/>
</dbReference>
<evidence type="ECO:0008006" key="3">
    <source>
        <dbReference type="Google" id="ProtNLM"/>
    </source>
</evidence>
<evidence type="ECO:0000313" key="2">
    <source>
        <dbReference type="Proteomes" id="UP000054047"/>
    </source>
</evidence>
<gene>
    <name evidence="1" type="ORF">ANCDUO_19712</name>
</gene>
<accession>A0A0C2FZE0</accession>
<dbReference type="OrthoDB" id="6432511at2759"/>
<organism evidence="1 2">
    <name type="scientific">Ancylostoma duodenale</name>
    <dbReference type="NCBI Taxonomy" id="51022"/>
    <lineage>
        <taxon>Eukaryota</taxon>
        <taxon>Metazoa</taxon>
        <taxon>Ecdysozoa</taxon>
        <taxon>Nematoda</taxon>
        <taxon>Chromadorea</taxon>
        <taxon>Rhabditida</taxon>
        <taxon>Rhabditina</taxon>
        <taxon>Rhabditomorpha</taxon>
        <taxon>Strongyloidea</taxon>
        <taxon>Ancylostomatidae</taxon>
        <taxon>Ancylostomatinae</taxon>
        <taxon>Ancylostoma</taxon>
    </lineage>
</organism>
<sequence>WRGRGERSMVVHIPLSNGTECGLRANESSGEYNVKLIISPVDGILVDGFTAMSVRCIYSTHDITLTLPPGPDGGRALMIKYGGPLHDEGVITGNGAAPLLSMHILDGHGINGVPLARASVGQRITLDLALKNTGKPFFVNLCYLEPVAGEKARNIGTKVWNPVDTAPDGIFGELLTS</sequence>
<feature type="non-terminal residue" evidence="1">
    <location>
        <position position="1"/>
    </location>
</feature>
<proteinExistence type="predicted"/>
<keyword evidence="2" id="KW-1185">Reference proteome</keyword>
<dbReference type="AlphaFoldDB" id="A0A0C2FZE0"/>
<name>A0A0C2FZE0_9BILA</name>
<protein>
    <recommendedName>
        <fullName evidence="3">ZP domain-containing protein</fullName>
    </recommendedName>
</protein>